<comment type="caution">
    <text evidence="6">The sequence shown here is derived from an EMBL/GenBank/DDBJ whole genome shotgun (WGS) entry which is preliminary data.</text>
</comment>
<evidence type="ECO:0000313" key="6">
    <source>
        <dbReference type="EMBL" id="KAF7357427.1"/>
    </source>
</evidence>
<dbReference type="AlphaFoldDB" id="A0A8H6YF92"/>
<dbReference type="GO" id="GO:0016491">
    <property type="term" value="F:oxidoreductase activity"/>
    <property type="evidence" value="ECO:0007669"/>
    <property type="project" value="UniProtKB-KW"/>
</dbReference>
<dbReference type="PANTHER" id="PTHR43391">
    <property type="entry name" value="RETINOL DEHYDROGENASE-RELATED"/>
    <property type="match status" value="1"/>
</dbReference>
<accession>A0A8H6YF92</accession>
<keyword evidence="7" id="KW-1185">Reference proteome</keyword>
<evidence type="ECO:0000313" key="7">
    <source>
        <dbReference type="Proteomes" id="UP000623467"/>
    </source>
</evidence>
<keyword evidence="5" id="KW-0812">Transmembrane</keyword>
<reference evidence="6" key="1">
    <citation type="submission" date="2020-05" db="EMBL/GenBank/DDBJ databases">
        <title>Mycena genomes resolve the evolution of fungal bioluminescence.</title>
        <authorList>
            <person name="Tsai I.J."/>
        </authorList>
    </citation>
    <scope>NUCLEOTIDE SEQUENCE</scope>
    <source>
        <strain evidence="6">160909Yilan</strain>
    </source>
</reference>
<proteinExistence type="inferred from homology"/>
<dbReference type="PRINTS" id="PR00081">
    <property type="entry name" value="GDHRDH"/>
</dbReference>
<dbReference type="SUPFAM" id="SSF51735">
    <property type="entry name" value="NAD(P)-binding Rossmann-fold domains"/>
    <property type="match status" value="1"/>
</dbReference>
<dbReference type="PANTHER" id="PTHR43391:SF14">
    <property type="entry name" value="DEHYDROGENASE_REDUCTASE SDR FAMILY PROTEIN 7-LIKE"/>
    <property type="match status" value="1"/>
</dbReference>
<evidence type="ECO:0000256" key="4">
    <source>
        <dbReference type="SAM" id="MobiDB-lite"/>
    </source>
</evidence>
<feature type="transmembrane region" description="Helical" evidence="5">
    <location>
        <begin position="183"/>
        <end position="207"/>
    </location>
</feature>
<evidence type="ECO:0000256" key="1">
    <source>
        <dbReference type="ARBA" id="ARBA00006484"/>
    </source>
</evidence>
<evidence type="ECO:0000256" key="2">
    <source>
        <dbReference type="ARBA" id="ARBA00022857"/>
    </source>
</evidence>
<feature type="region of interest" description="Disordered" evidence="4">
    <location>
        <begin position="1"/>
        <end position="39"/>
    </location>
</feature>
<name>A0A8H6YF92_9AGAR</name>
<dbReference type="EMBL" id="JACAZH010000010">
    <property type="protein sequence ID" value="KAF7357427.1"/>
    <property type="molecule type" value="Genomic_DNA"/>
</dbReference>
<sequence length="262" mass="27691">MAGMLPVRSTRSRGPSPKRPALSGSASFEPSGAVDPHDQHPVFQAGRVAVITGAASGIGAAAARAFARLGMKIALADLPSTLPALNALATELIALLGDHDDASNSVLVVPTDVSVLADVQTLSERVHDAWSEVGVLMNNAGIGGLDGARVRTSWDGIDAWHAVFNVNLFGVVNVQQVFVPVRLFFLLFFTLFLPYSNWGFLLVLLFFGRPGVSCGLTSRDALLLSGDTSHLAPFPAASIALSTRVMAISRRSAIDMYIALKR</sequence>
<keyword evidence="2" id="KW-0521">NADP</keyword>
<dbReference type="Proteomes" id="UP000623467">
    <property type="component" value="Unassembled WGS sequence"/>
</dbReference>
<dbReference type="Gene3D" id="3.40.50.720">
    <property type="entry name" value="NAD(P)-binding Rossmann-like Domain"/>
    <property type="match status" value="1"/>
</dbReference>
<keyword evidence="3" id="KW-0560">Oxidoreductase</keyword>
<dbReference type="InterPro" id="IPR036291">
    <property type="entry name" value="NAD(P)-bd_dom_sf"/>
</dbReference>
<comment type="similarity">
    <text evidence="1">Belongs to the short-chain dehydrogenases/reductases (SDR) family.</text>
</comment>
<dbReference type="Pfam" id="PF00106">
    <property type="entry name" value="adh_short"/>
    <property type="match status" value="1"/>
</dbReference>
<evidence type="ECO:0000256" key="3">
    <source>
        <dbReference type="ARBA" id="ARBA00023002"/>
    </source>
</evidence>
<dbReference type="OrthoDB" id="5307821at2759"/>
<evidence type="ECO:0000256" key="5">
    <source>
        <dbReference type="SAM" id="Phobius"/>
    </source>
</evidence>
<gene>
    <name evidence="6" type="ORF">MSAN_01338700</name>
</gene>
<organism evidence="6 7">
    <name type="scientific">Mycena sanguinolenta</name>
    <dbReference type="NCBI Taxonomy" id="230812"/>
    <lineage>
        <taxon>Eukaryota</taxon>
        <taxon>Fungi</taxon>
        <taxon>Dikarya</taxon>
        <taxon>Basidiomycota</taxon>
        <taxon>Agaricomycotina</taxon>
        <taxon>Agaricomycetes</taxon>
        <taxon>Agaricomycetidae</taxon>
        <taxon>Agaricales</taxon>
        <taxon>Marasmiineae</taxon>
        <taxon>Mycenaceae</taxon>
        <taxon>Mycena</taxon>
    </lineage>
</organism>
<keyword evidence="5" id="KW-1133">Transmembrane helix</keyword>
<keyword evidence="5" id="KW-0472">Membrane</keyword>
<protein>
    <submittedName>
        <fullName evidence="6">Uncharacterized protein</fullName>
    </submittedName>
</protein>
<dbReference type="InterPro" id="IPR002347">
    <property type="entry name" value="SDR_fam"/>
</dbReference>